<evidence type="ECO:0000256" key="2">
    <source>
        <dbReference type="ARBA" id="ARBA00011344"/>
    </source>
</evidence>
<evidence type="ECO:0000256" key="1">
    <source>
        <dbReference type="ARBA" id="ARBA00010641"/>
    </source>
</evidence>
<dbReference type="InterPro" id="IPR032710">
    <property type="entry name" value="NTF2-like_dom_sf"/>
</dbReference>
<keyword evidence="3" id="KW-0805">Transcription regulation</keyword>
<dbReference type="InterPro" id="IPR036388">
    <property type="entry name" value="WH-like_DNA-bd_sf"/>
</dbReference>
<dbReference type="Gene3D" id="1.10.10.10">
    <property type="entry name" value="Winged helix-like DNA-binding domain superfamily/Winged helix DNA-binding domain"/>
    <property type="match status" value="1"/>
</dbReference>
<protein>
    <submittedName>
        <fullName evidence="9">Sigma-70 family RNA polymerase sigma factor</fullName>
    </submittedName>
</protein>
<evidence type="ECO:0000256" key="4">
    <source>
        <dbReference type="ARBA" id="ARBA00023082"/>
    </source>
</evidence>
<dbReference type="InterPro" id="IPR013324">
    <property type="entry name" value="RNA_pol_sigma_r3/r4-like"/>
</dbReference>
<dbReference type="InterPro" id="IPR052704">
    <property type="entry name" value="ECF_Sigma-70_Domain"/>
</dbReference>
<feature type="domain" description="RNA polymerase sigma factor 70 region 4 type 2" evidence="8">
    <location>
        <begin position="135"/>
        <end position="185"/>
    </location>
</feature>
<evidence type="ECO:0000313" key="9">
    <source>
        <dbReference type="EMBL" id="QKW50671.1"/>
    </source>
</evidence>
<keyword evidence="10" id="KW-1185">Reference proteome</keyword>
<evidence type="ECO:0000256" key="5">
    <source>
        <dbReference type="ARBA" id="ARBA00023163"/>
    </source>
</evidence>
<evidence type="ECO:0000256" key="3">
    <source>
        <dbReference type="ARBA" id="ARBA00023015"/>
    </source>
</evidence>
<proteinExistence type="inferred from homology"/>
<dbReference type="InterPro" id="IPR013325">
    <property type="entry name" value="RNA_pol_sigma_r2"/>
</dbReference>
<comment type="subunit">
    <text evidence="2">Interacts transiently with the RNA polymerase catalytic core formed by RpoA, RpoB, RpoC and RpoZ (2 alpha, 1 beta, 1 beta' and 1 omega subunit) to form the RNA polymerase holoenzyme that can initiate transcription.</text>
</comment>
<dbReference type="GO" id="GO:0016987">
    <property type="term" value="F:sigma factor activity"/>
    <property type="evidence" value="ECO:0007669"/>
    <property type="project" value="UniProtKB-KW"/>
</dbReference>
<dbReference type="EMBL" id="CP054929">
    <property type="protein sequence ID" value="QKW50671.1"/>
    <property type="molecule type" value="Genomic_DNA"/>
</dbReference>
<dbReference type="InterPro" id="IPR014284">
    <property type="entry name" value="RNA_pol_sigma-70_dom"/>
</dbReference>
<comment type="similarity">
    <text evidence="1">Belongs to the sigma-70 factor family. ECF subfamily.</text>
</comment>
<feature type="region of interest" description="Disordered" evidence="6">
    <location>
        <begin position="85"/>
        <end position="123"/>
    </location>
</feature>
<dbReference type="AlphaFoldDB" id="A0A7H8N843"/>
<dbReference type="Pfam" id="PF08281">
    <property type="entry name" value="Sigma70_r4_2"/>
    <property type="match status" value="1"/>
</dbReference>
<dbReference type="Pfam" id="PF04542">
    <property type="entry name" value="Sigma70_r2"/>
    <property type="match status" value="1"/>
</dbReference>
<dbReference type="SUPFAM" id="SSF88659">
    <property type="entry name" value="Sigma3 and sigma4 domains of RNA polymerase sigma factors"/>
    <property type="match status" value="1"/>
</dbReference>
<evidence type="ECO:0000313" key="10">
    <source>
        <dbReference type="Proteomes" id="UP000509303"/>
    </source>
</evidence>
<sequence length="318" mass="33959">METQDRLAERFEPHRSRLRAVAYRMLGSGSDADDAVQETWLRLSRADTSEVANLSGWLTTVVSRICLDMLRTRTARREELVGARLPDRWDGGAPGADGGPGPAAGGDGPGVGADRPRPGTDPEHEALLADSVGRALLVVLDTLTPAERVAFVLHDLFAVPFQQLAPIVERSPVAAKKLASRARHKVRGTPAVDAAELTRHREVVQAFLAAARDGDMAGLLAVLAPDVVRRADPAALPPGAPTTLRGARAVAEQTMVFGRGSRRAEPLLIDGHVGIAVAPRGRLRLAITVTVRDDRIAAYEVIADPARLRRLDLAVLTG</sequence>
<name>A0A7H8N843_9ACTN</name>
<keyword evidence="4" id="KW-0731">Sigma factor</keyword>
<evidence type="ECO:0000259" key="8">
    <source>
        <dbReference type="Pfam" id="PF08281"/>
    </source>
</evidence>
<organism evidence="9 10">
    <name type="scientific">Streptomyces buecherae</name>
    <dbReference type="NCBI Taxonomy" id="2763006"/>
    <lineage>
        <taxon>Bacteria</taxon>
        <taxon>Bacillati</taxon>
        <taxon>Actinomycetota</taxon>
        <taxon>Actinomycetes</taxon>
        <taxon>Kitasatosporales</taxon>
        <taxon>Streptomycetaceae</taxon>
        <taxon>Streptomyces</taxon>
    </lineage>
</organism>
<dbReference type="GO" id="GO:0006352">
    <property type="term" value="P:DNA-templated transcription initiation"/>
    <property type="evidence" value="ECO:0007669"/>
    <property type="project" value="InterPro"/>
</dbReference>
<dbReference type="SUPFAM" id="SSF88946">
    <property type="entry name" value="Sigma2 domain of RNA polymerase sigma factors"/>
    <property type="match status" value="1"/>
</dbReference>
<dbReference type="GO" id="GO:0003677">
    <property type="term" value="F:DNA binding"/>
    <property type="evidence" value="ECO:0007669"/>
    <property type="project" value="InterPro"/>
</dbReference>
<dbReference type="RefSeq" id="WP_176162404.1">
    <property type="nucleotide sequence ID" value="NZ_CP054929.1"/>
</dbReference>
<feature type="compositionally biased region" description="Basic and acidic residues" evidence="6">
    <location>
        <begin position="114"/>
        <end position="123"/>
    </location>
</feature>
<accession>A0A7H8N843</accession>
<dbReference type="SUPFAM" id="SSF54427">
    <property type="entry name" value="NTF2-like"/>
    <property type="match status" value="1"/>
</dbReference>
<dbReference type="Gene3D" id="3.10.450.50">
    <property type="match status" value="1"/>
</dbReference>
<dbReference type="PANTHER" id="PTHR30173:SF43">
    <property type="entry name" value="ECF RNA POLYMERASE SIGMA FACTOR SIGI-RELATED"/>
    <property type="match status" value="1"/>
</dbReference>
<evidence type="ECO:0000256" key="6">
    <source>
        <dbReference type="SAM" id="MobiDB-lite"/>
    </source>
</evidence>
<gene>
    <name evidence="9" type="ORF">HUT08_15270</name>
</gene>
<feature type="domain" description="RNA polymerase sigma-70 region 2" evidence="7">
    <location>
        <begin position="11"/>
        <end position="74"/>
    </location>
</feature>
<dbReference type="Proteomes" id="UP000509303">
    <property type="component" value="Chromosome"/>
</dbReference>
<dbReference type="InterPro" id="IPR013249">
    <property type="entry name" value="RNA_pol_sigma70_r4_t2"/>
</dbReference>
<dbReference type="PANTHER" id="PTHR30173">
    <property type="entry name" value="SIGMA 19 FACTOR"/>
    <property type="match status" value="1"/>
</dbReference>
<feature type="compositionally biased region" description="Gly residues" evidence="6">
    <location>
        <begin position="92"/>
        <end position="111"/>
    </location>
</feature>
<dbReference type="NCBIfam" id="TIGR02937">
    <property type="entry name" value="sigma70-ECF"/>
    <property type="match status" value="1"/>
</dbReference>
<reference evidence="9 10" key="1">
    <citation type="submission" date="2020-06" db="EMBL/GenBank/DDBJ databases">
        <title>Genome mining for natural products.</title>
        <authorList>
            <person name="Zhang B."/>
            <person name="Shi J."/>
            <person name="Ge H."/>
        </authorList>
    </citation>
    <scope>NUCLEOTIDE SEQUENCE [LARGE SCALE GENOMIC DNA]</scope>
    <source>
        <strain evidence="9 10">NA00687</strain>
    </source>
</reference>
<evidence type="ECO:0000259" key="7">
    <source>
        <dbReference type="Pfam" id="PF04542"/>
    </source>
</evidence>
<keyword evidence="5" id="KW-0804">Transcription</keyword>
<dbReference type="Gene3D" id="1.10.1740.10">
    <property type="match status" value="1"/>
</dbReference>
<dbReference type="InterPro" id="IPR007627">
    <property type="entry name" value="RNA_pol_sigma70_r2"/>
</dbReference>